<protein>
    <submittedName>
        <fullName evidence="2">Uncharacterized protein</fullName>
    </submittedName>
</protein>
<gene>
    <name evidence="2" type="ORF">A1O5_06997</name>
</gene>
<dbReference type="HOGENOM" id="CLU_2812140_0_0_1"/>
<evidence type="ECO:0000256" key="1">
    <source>
        <dbReference type="SAM" id="MobiDB-lite"/>
    </source>
</evidence>
<dbReference type="Proteomes" id="UP000019471">
    <property type="component" value="Unassembled WGS sequence"/>
</dbReference>
<sequence length="67" mass="7401">MTKQGKFGMSSSLHLATSGGSMTGRRVKSYKRQDKASVEETVHAMEDNLSTLDFTSVAKSRFCEVVR</sequence>
<name>W9XHU7_9EURO</name>
<comment type="caution">
    <text evidence="2">The sequence shown here is derived from an EMBL/GenBank/DDBJ whole genome shotgun (WGS) entry which is preliminary data.</text>
</comment>
<dbReference type="EMBL" id="AMGX01000010">
    <property type="protein sequence ID" value="EXJ69924.1"/>
    <property type="molecule type" value="Genomic_DNA"/>
</dbReference>
<dbReference type="AlphaFoldDB" id="W9XHU7"/>
<keyword evidence="3" id="KW-1185">Reference proteome</keyword>
<organism evidence="2 3">
    <name type="scientific">Cladophialophora psammophila CBS 110553</name>
    <dbReference type="NCBI Taxonomy" id="1182543"/>
    <lineage>
        <taxon>Eukaryota</taxon>
        <taxon>Fungi</taxon>
        <taxon>Dikarya</taxon>
        <taxon>Ascomycota</taxon>
        <taxon>Pezizomycotina</taxon>
        <taxon>Eurotiomycetes</taxon>
        <taxon>Chaetothyriomycetidae</taxon>
        <taxon>Chaetothyriales</taxon>
        <taxon>Herpotrichiellaceae</taxon>
        <taxon>Cladophialophora</taxon>
    </lineage>
</organism>
<dbReference type="RefSeq" id="XP_007745776.1">
    <property type="nucleotide sequence ID" value="XM_007747586.1"/>
</dbReference>
<evidence type="ECO:0000313" key="2">
    <source>
        <dbReference type="EMBL" id="EXJ69924.1"/>
    </source>
</evidence>
<accession>W9XHU7</accession>
<evidence type="ECO:0000313" key="3">
    <source>
        <dbReference type="Proteomes" id="UP000019471"/>
    </source>
</evidence>
<dbReference type="GeneID" id="19191703"/>
<reference evidence="2 3" key="1">
    <citation type="submission" date="2013-03" db="EMBL/GenBank/DDBJ databases">
        <title>The Genome Sequence of Cladophialophora psammophila CBS 110553.</title>
        <authorList>
            <consortium name="The Broad Institute Genomics Platform"/>
            <person name="Cuomo C."/>
            <person name="de Hoog S."/>
            <person name="Gorbushina A."/>
            <person name="Walker B."/>
            <person name="Young S.K."/>
            <person name="Zeng Q."/>
            <person name="Gargeya S."/>
            <person name="Fitzgerald M."/>
            <person name="Haas B."/>
            <person name="Abouelleil A."/>
            <person name="Allen A.W."/>
            <person name="Alvarado L."/>
            <person name="Arachchi H.M."/>
            <person name="Berlin A.M."/>
            <person name="Chapman S.B."/>
            <person name="Gainer-Dewar J."/>
            <person name="Goldberg J."/>
            <person name="Griggs A."/>
            <person name="Gujja S."/>
            <person name="Hansen M."/>
            <person name="Howarth C."/>
            <person name="Imamovic A."/>
            <person name="Ireland A."/>
            <person name="Larimer J."/>
            <person name="McCowan C."/>
            <person name="Murphy C."/>
            <person name="Pearson M."/>
            <person name="Poon T.W."/>
            <person name="Priest M."/>
            <person name="Roberts A."/>
            <person name="Saif S."/>
            <person name="Shea T."/>
            <person name="Sisk P."/>
            <person name="Sykes S."/>
            <person name="Wortman J."/>
            <person name="Nusbaum C."/>
            <person name="Birren B."/>
        </authorList>
    </citation>
    <scope>NUCLEOTIDE SEQUENCE [LARGE SCALE GENOMIC DNA]</scope>
    <source>
        <strain evidence="2 3">CBS 110553</strain>
    </source>
</reference>
<feature type="region of interest" description="Disordered" evidence="1">
    <location>
        <begin position="1"/>
        <end position="34"/>
    </location>
</feature>
<feature type="compositionally biased region" description="Polar residues" evidence="1">
    <location>
        <begin position="1"/>
        <end position="20"/>
    </location>
</feature>
<proteinExistence type="predicted"/>